<dbReference type="CDD" id="cd00037">
    <property type="entry name" value="CLECT"/>
    <property type="match status" value="1"/>
</dbReference>
<protein>
    <recommendedName>
        <fullName evidence="2">C-type lectin domain-containing protein</fullName>
    </recommendedName>
</protein>
<evidence type="ECO:0000313" key="4">
    <source>
        <dbReference type="Proteomes" id="UP001283361"/>
    </source>
</evidence>
<dbReference type="InterPro" id="IPR001304">
    <property type="entry name" value="C-type_lectin-like"/>
</dbReference>
<dbReference type="InterPro" id="IPR050111">
    <property type="entry name" value="C-type_lectin/snaclec_domain"/>
</dbReference>
<feature type="chain" id="PRO_5042230142" description="C-type lectin domain-containing protein" evidence="1">
    <location>
        <begin position="25"/>
        <end position="110"/>
    </location>
</feature>
<sequence>MPCFQFTSSIFCVCVLLDSYLCAAFKVCPAGWFKTATSRSCLKLIHTPENWTGARTKCQAENADLVIKLDKEKQNFILANNRFIHVWIGLNDRRQEGTFNWLDDTQKVRM</sequence>
<accession>A0AAE1B0F4</accession>
<proteinExistence type="predicted"/>
<feature type="signal peptide" evidence="1">
    <location>
        <begin position="1"/>
        <end position="24"/>
    </location>
</feature>
<keyword evidence="1" id="KW-0732">Signal</keyword>
<evidence type="ECO:0000259" key="2">
    <source>
        <dbReference type="PROSITE" id="PS50041"/>
    </source>
</evidence>
<organism evidence="3 4">
    <name type="scientific">Elysia crispata</name>
    <name type="common">lettuce slug</name>
    <dbReference type="NCBI Taxonomy" id="231223"/>
    <lineage>
        <taxon>Eukaryota</taxon>
        <taxon>Metazoa</taxon>
        <taxon>Spiralia</taxon>
        <taxon>Lophotrochozoa</taxon>
        <taxon>Mollusca</taxon>
        <taxon>Gastropoda</taxon>
        <taxon>Heterobranchia</taxon>
        <taxon>Euthyneura</taxon>
        <taxon>Panpulmonata</taxon>
        <taxon>Sacoglossa</taxon>
        <taxon>Placobranchoidea</taxon>
        <taxon>Plakobranchidae</taxon>
        <taxon>Elysia</taxon>
    </lineage>
</organism>
<dbReference type="InterPro" id="IPR016186">
    <property type="entry name" value="C-type_lectin-like/link_sf"/>
</dbReference>
<dbReference type="InterPro" id="IPR016187">
    <property type="entry name" value="CTDL_fold"/>
</dbReference>
<dbReference type="Proteomes" id="UP001283361">
    <property type="component" value="Unassembled WGS sequence"/>
</dbReference>
<evidence type="ECO:0000313" key="3">
    <source>
        <dbReference type="EMBL" id="KAK3796182.1"/>
    </source>
</evidence>
<evidence type="ECO:0000256" key="1">
    <source>
        <dbReference type="SAM" id="SignalP"/>
    </source>
</evidence>
<name>A0AAE1B0F4_9GAST</name>
<dbReference type="Gene3D" id="3.10.100.10">
    <property type="entry name" value="Mannose-Binding Protein A, subunit A"/>
    <property type="match status" value="1"/>
</dbReference>
<gene>
    <name evidence="3" type="ORF">RRG08_020330</name>
</gene>
<dbReference type="PROSITE" id="PS50041">
    <property type="entry name" value="C_TYPE_LECTIN_2"/>
    <property type="match status" value="1"/>
</dbReference>
<feature type="domain" description="C-type lectin" evidence="2">
    <location>
        <begin position="37"/>
        <end position="110"/>
    </location>
</feature>
<dbReference type="PANTHER" id="PTHR22803">
    <property type="entry name" value="MANNOSE, PHOSPHOLIPASE, LECTIN RECEPTOR RELATED"/>
    <property type="match status" value="1"/>
</dbReference>
<dbReference type="EMBL" id="JAWDGP010000911">
    <property type="protein sequence ID" value="KAK3796182.1"/>
    <property type="molecule type" value="Genomic_DNA"/>
</dbReference>
<dbReference type="SUPFAM" id="SSF56436">
    <property type="entry name" value="C-type lectin-like"/>
    <property type="match status" value="1"/>
</dbReference>
<dbReference type="AlphaFoldDB" id="A0AAE1B0F4"/>
<keyword evidence="4" id="KW-1185">Reference proteome</keyword>
<comment type="caution">
    <text evidence="3">The sequence shown here is derived from an EMBL/GenBank/DDBJ whole genome shotgun (WGS) entry which is preliminary data.</text>
</comment>
<dbReference type="Pfam" id="PF00059">
    <property type="entry name" value="Lectin_C"/>
    <property type="match status" value="1"/>
</dbReference>
<reference evidence="3" key="1">
    <citation type="journal article" date="2023" name="G3 (Bethesda)">
        <title>A reference genome for the long-term kleptoplast-retaining sea slug Elysia crispata morphotype clarki.</title>
        <authorList>
            <person name="Eastman K.E."/>
            <person name="Pendleton A.L."/>
            <person name="Shaikh M.A."/>
            <person name="Suttiyut T."/>
            <person name="Ogas R."/>
            <person name="Tomko P."/>
            <person name="Gavelis G."/>
            <person name="Widhalm J.R."/>
            <person name="Wisecaver J.H."/>
        </authorList>
    </citation>
    <scope>NUCLEOTIDE SEQUENCE</scope>
    <source>
        <strain evidence="3">ECLA1</strain>
    </source>
</reference>